<accession>A0ACB8S9P7</accession>
<name>A0ACB8S9P7_9AGAM</name>
<reference evidence="1" key="1">
    <citation type="submission" date="2021-02" db="EMBL/GenBank/DDBJ databases">
        <authorList>
            <consortium name="DOE Joint Genome Institute"/>
            <person name="Ahrendt S."/>
            <person name="Looney B.P."/>
            <person name="Miyauchi S."/>
            <person name="Morin E."/>
            <person name="Drula E."/>
            <person name="Courty P.E."/>
            <person name="Chicoki N."/>
            <person name="Fauchery L."/>
            <person name="Kohler A."/>
            <person name="Kuo A."/>
            <person name="Labutti K."/>
            <person name="Pangilinan J."/>
            <person name="Lipzen A."/>
            <person name="Riley R."/>
            <person name="Andreopoulos W."/>
            <person name="He G."/>
            <person name="Johnson J."/>
            <person name="Barry K.W."/>
            <person name="Grigoriev I.V."/>
            <person name="Nagy L."/>
            <person name="Hibbett D."/>
            <person name="Henrissat B."/>
            <person name="Matheny P.B."/>
            <person name="Labbe J."/>
            <person name="Martin F."/>
        </authorList>
    </citation>
    <scope>NUCLEOTIDE SEQUENCE</scope>
    <source>
        <strain evidence="1">FP105234-sp</strain>
    </source>
</reference>
<dbReference type="EMBL" id="MU275843">
    <property type="protein sequence ID" value="KAI0052857.1"/>
    <property type="molecule type" value="Genomic_DNA"/>
</dbReference>
<keyword evidence="2" id="KW-1185">Reference proteome</keyword>
<proteinExistence type="predicted"/>
<comment type="caution">
    <text evidence="1">The sequence shown here is derived from an EMBL/GenBank/DDBJ whole genome shotgun (WGS) entry which is preliminary data.</text>
</comment>
<evidence type="ECO:0000313" key="1">
    <source>
        <dbReference type="EMBL" id="KAI0052857.1"/>
    </source>
</evidence>
<evidence type="ECO:0000313" key="2">
    <source>
        <dbReference type="Proteomes" id="UP000814033"/>
    </source>
</evidence>
<sequence>MADFKLSVQQLIGLTVFSSYFSIILSLFYVIVRSFRIDATSKAQGSGSRSQRITYAVLTTASFAHTWYYMFAFLRWSFLDHEHATGVTSTGAPRLSNIADWLWDTGLFEQAWNAVCIRPHNWWWSEHLCLFTVSFWTVFLLYEGRRRNVKHIWAYMLFGQLVAISVACNLFFLALVLRADPPISRPKTKLPKLDTKTVPFLLWVSVAISLVTILLVPHSVAHNYFLFNLLVMHSLPFVPLLSSEALLSSAFLRIRLRTLFGITAVSAVSARIVTTSTLLASLPPSIRSSPREVIRFLWEVLHSHPAQSSIGWDVIWATISFLVWAVTGSRRTMFGRHLSFFSLSGIVSVGVVVIALAAR</sequence>
<organism evidence="1 2">
    <name type="scientific">Auriscalpium vulgare</name>
    <dbReference type="NCBI Taxonomy" id="40419"/>
    <lineage>
        <taxon>Eukaryota</taxon>
        <taxon>Fungi</taxon>
        <taxon>Dikarya</taxon>
        <taxon>Basidiomycota</taxon>
        <taxon>Agaricomycotina</taxon>
        <taxon>Agaricomycetes</taxon>
        <taxon>Russulales</taxon>
        <taxon>Auriscalpiaceae</taxon>
        <taxon>Auriscalpium</taxon>
    </lineage>
</organism>
<dbReference type="Proteomes" id="UP000814033">
    <property type="component" value="Unassembled WGS sequence"/>
</dbReference>
<reference evidence="1" key="2">
    <citation type="journal article" date="2022" name="New Phytol.">
        <title>Evolutionary transition to the ectomycorrhizal habit in the genomes of a hyperdiverse lineage of mushroom-forming fungi.</title>
        <authorList>
            <person name="Looney B."/>
            <person name="Miyauchi S."/>
            <person name="Morin E."/>
            <person name="Drula E."/>
            <person name="Courty P.E."/>
            <person name="Kohler A."/>
            <person name="Kuo A."/>
            <person name="LaButti K."/>
            <person name="Pangilinan J."/>
            <person name="Lipzen A."/>
            <person name="Riley R."/>
            <person name="Andreopoulos W."/>
            <person name="He G."/>
            <person name="Johnson J."/>
            <person name="Nolan M."/>
            <person name="Tritt A."/>
            <person name="Barry K.W."/>
            <person name="Grigoriev I.V."/>
            <person name="Nagy L.G."/>
            <person name="Hibbett D."/>
            <person name="Henrissat B."/>
            <person name="Matheny P.B."/>
            <person name="Labbe J."/>
            <person name="Martin F.M."/>
        </authorList>
    </citation>
    <scope>NUCLEOTIDE SEQUENCE</scope>
    <source>
        <strain evidence="1">FP105234-sp</strain>
    </source>
</reference>
<protein>
    <submittedName>
        <fullName evidence="1">Uncharacterized protein</fullName>
    </submittedName>
</protein>
<gene>
    <name evidence="1" type="ORF">FA95DRAFT_1482861</name>
</gene>